<dbReference type="SUPFAM" id="SSF49764">
    <property type="entry name" value="HSP20-like chaperones"/>
    <property type="match status" value="1"/>
</dbReference>
<dbReference type="PROSITE" id="PS01031">
    <property type="entry name" value="SHSP"/>
    <property type="match status" value="1"/>
</dbReference>
<dbReference type="Pfam" id="PF00011">
    <property type="entry name" value="HSP20"/>
    <property type="match status" value="1"/>
</dbReference>
<dbReference type="EMBL" id="MTEI01000001">
    <property type="protein sequence ID" value="OQW89901.1"/>
    <property type="molecule type" value="Genomic_DNA"/>
</dbReference>
<protein>
    <recommendedName>
        <fullName evidence="3">SHSP domain-containing protein</fullName>
    </recommendedName>
</protein>
<comment type="caution">
    <text evidence="4">The sequence shown here is derived from an EMBL/GenBank/DDBJ whole genome shotgun (WGS) entry which is preliminary data.</text>
</comment>
<evidence type="ECO:0000259" key="3">
    <source>
        <dbReference type="PROSITE" id="PS01031"/>
    </source>
</evidence>
<dbReference type="AlphaFoldDB" id="A0A1W9KYS5"/>
<organism evidence="4 5">
    <name type="scientific">Rhodoferax ferrireducens</name>
    <dbReference type="NCBI Taxonomy" id="192843"/>
    <lineage>
        <taxon>Bacteria</taxon>
        <taxon>Pseudomonadati</taxon>
        <taxon>Pseudomonadota</taxon>
        <taxon>Betaproteobacteria</taxon>
        <taxon>Burkholderiales</taxon>
        <taxon>Comamonadaceae</taxon>
        <taxon>Rhodoferax</taxon>
    </lineage>
</organism>
<dbReference type="InterPro" id="IPR002068">
    <property type="entry name" value="A-crystallin/Hsp20_dom"/>
</dbReference>
<dbReference type="CDD" id="cd00298">
    <property type="entry name" value="ACD_sHsps_p23-like"/>
    <property type="match status" value="1"/>
</dbReference>
<comment type="similarity">
    <text evidence="1 2">Belongs to the small heat shock protein (HSP20) family.</text>
</comment>
<reference evidence="4 5" key="1">
    <citation type="submission" date="2017-01" db="EMBL/GenBank/DDBJ databases">
        <title>Novel large sulfur bacteria in the metagenomes of groundwater-fed chemosynthetic microbial mats in the Lake Huron basin.</title>
        <authorList>
            <person name="Sharrar A.M."/>
            <person name="Flood B.E."/>
            <person name="Bailey J.V."/>
            <person name="Jones D.S."/>
            <person name="Biddanda B."/>
            <person name="Ruberg S.A."/>
            <person name="Marcus D.N."/>
            <person name="Dick G.J."/>
        </authorList>
    </citation>
    <scope>NUCLEOTIDE SEQUENCE [LARGE SCALE GENOMIC DNA]</scope>
    <source>
        <strain evidence="4">A7</strain>
    </source>
</reference>
<evidence type="ECO:0000256" key="2">
    <source>
        <dbReference type="RuleBase" id="RU003616"/>
    </source>
</evidence>
<proteinExistence type="inferred from homology"/>
<gene>
    <name evidence="4" type="ORF">BWK72_01280</name>
</gene>
<dbReference type="Gene3D" id="2.60.40.790">
    <property type="match status" value="1"/>
</dbReference>
<dbReference type="InterPro" id="IPR008978">
    <property type="entry name" value="HSP20-like_chaperone"/>
</dbReference>
<sequence length="126" mass="13605">MFFTPVTPAGFRRHLYAANARALPTFAQPASTPRSQGAATLEQDEQSFTLSFDVPGVSREQLVVGIEGNVVRLSSAEGAPRQYRFAAELPQDIDAGQSQAKLENGVLTLKLAKVVPVSRVTELVIH</sequence>
<evidence type="ECO:0000313" key="5">
    <source>
        <dbReference type="Proteomes" id="UP000192505"/>
    </source>
</evidence>
<name>A0A1W9KYS5_9BURK</name>
<dbReference type="Proteomes" id="UP000192505">
    <property type="component" value="Unassembled WGS sequence"/>
</dbReference>
<evidence type="ECO:0000313" key="4">
    <source>
        <dbReference type="EMBL" id="OQW89901.1"/>
    </source>
</evidence>
<evidence type="ECO:0000256" key="1">
    <source>
        <dbReference type="PROSITE-ProRule" id="PRU00285"/>
    </source>
</evidence>
<feature type="domain" description="SHSP" evidence="3">
    <location>
        <begin position="29"/>
        <end position="126"/>
    </location>
</feature>
<accession>A0A1W9KYS5</accession>